<accession>A0A3R9NWF2</accession>
<dbReference type="OrthoDB" id="956918at2"/>
<evidence type="ECO:0000313" key="3">
    <source>
        <dbReference type="Proteomes" id="UP000270620"/>
    </source>
</evidence>
<protein>
    <recommendedName>
        <fullName evidence="4">DUF4890 domain-containing protein</fullName>
    </recommendedName>
</protein>
<reference evidence="2 3" key="1">
    <citation type="submission" date="2018-12" db="EMBL/GenBank/DDBJ databases">
        <title>Mangrovimonas spongiae sp. nov., a novel member of the genus Mangrovimonas isolated from marine sponge.</title>
        <authorList>
            <person name="Zhuang L."/>
            <person name="Luo L."/>
        </authorList>
    </citation>
    <scope>NUCLEOTIDE SEQUENCE [LARGE SCALE GENOMIC DNA]</scope>
    <source>
        <strain evidence="2 3">HN-E26</strain>
    </source>
</reference>
<dbReference type="RefSeq" id="WP_125468086.1">
    <property type="nucleotide sequence ID" value="NZ_RWBG01000004.1"/>
</dbReference>
<dbReference type="Gene3D" id="1.20.120.1490">
    <property type="match status" value="1"/>
</dbReference>
<feature type="signal peptide" evidence="1">
    <location>
        <begin position="1"/>
        <end position="18"/>
    </location>
</feature>
<organism evidence="2 3">
    <name type="scientific">Mangrovimonas spongiae</name>
    <dbReference type="NCBI Taxonomy" id="2494697"/>
    <lineage>
        <taxon>Bacteria</taxon>
        <taxon>Pseudomonadati</taxon>
        <taxon>Bacteroidota</taxon>
        <taxon>Flavobacteriia</taxon>
        <taxon>Flavobacteriales</taxon>
        <taxon>Flavobacteriaceae</taxon>
        <taxon>Mangrovimonas</taxon>
    </lineage>
</organism>
<comment type="caution">
    <text evidence="2">The sequence shown here is derived from an EMBL/GenBank/DDBJ whole genome shotgun (WGS) entry which is preliminary data.</text>
</comment>
<gene>
    <name evidence="2" type="ORF">EJA19_09220</name>
</gene>
<keyword evidence="3" id="KW-1185">Reference proteome</keyword>
<dbReference type="Proteomes" id="UP000270620">
    <property type="component" value="Unassembled WGS sequence"/>
</dbReference>
<proteinExistence type="predicted"/>
<feature type="chain" id="PRO_5018550520" description="DUF4890 domain-containing protein" evidence="1">
    <location>
        <begin position="19"/>
        <end position="143"/>
    </location>
</feature>
<evidence type="ECO:0000313" key="2">
    <source>
        <dbReference type="EMBL" id="RSK39112.1"/>
    </source>
</evidence>
<keyword evidence="1" id="KW-0732">Signal</keyword>
<evidence type="ECO:0000256" key="1">
    <source>
        <dbReference type="SAM" id="SignalP"/>
    </source>
</evidence>
<dbReference type="AlphaFoldDB" id="A0A3R9NWF2"/>
<dbReference type="EMBL" id="RWBG01000004">
    <property type="protein sequence ID" value="RSK39112.1"/>
    <property type="molecule type" value="Genomic_DNA"/>
</dbReference>
<sequence length="143" mass="17334">MKKLIIIALAFMTFTANAQDRKMRHDRMSDYSPEEIAELQTKRMTLNLDLTEAQQQKVAKINLKNAKKRQEKMQAFKAKKEDRETKLTKEERLKIKHDFLDSQIETKRDMRKVLNDDQYEKWTKSLEHKKRRFAKRDGRHKRK</sequence>
<name>A0A3R9NWF2_9FLAO</name>
<evidence type="ECO:0008006" key="4">
    <source>
        <dbReference type="Google" id="ProtNLM"/>
    </source>
</evidence>